<reference evidence="3" key="1">
    <citation type="submission" date="2024-05" db="EMBL/GenBank/DDBJ databases">
        <title>Whole genome shotgun sequence of Streptomyces hygroscopicus NBRC 113678.</title>
        <authorList>
            <person name="Komaki H."/>
            <person name="Tamura T."/>
        </authorList>
    </citation>
    <scope>NUCLEOTIDE SEQUENCE</scope>
    <source>
        <strain evidence="3">N11-34</strain>
    </source>
</reference>
<accession>A0ABQ3U065</accession>
<sequence length="81" mass="9373">MPPDDLPPWIQQHRWAVGQRLRALRQERKLTQMQLGALAGLDNNTISRIENGRYPTSIDQIARLARALDVPPYRLFHDCDP</sequence>
<dbReference type="InterPro" id="IPR001387">
    <property type="entry name" value="Cro/C1-type_HTH"/>
</dbReference>
<evidence type="ECO:0000259" key="2">
    <source>
        <dbReference type="PROSITE" id="PS50943"/>
    </source>
</evidence>
<keyword evidence="4" id="KW-1185">Reference proteome</keyword>
<feature type="domain" description="HTH cro/C1-type" evidence="2">
    <location>
        <begin position="21"/>
        <end position="75"/>
    </location>
</feature>
<dbReference type="InterPro" id="IPR050807">
    <property type="entry name" value="TransReg_Diox_bact_type"/>
</dbReference>
<protein>
    <recommendedName>
        <fullName evidence="2">HTH cro/C1-type domain-containing protein</fullName>
    </recommendedName>
</protein>
<dbReference type="InterPro" id="IPR010982">
    <property type="entry name" value="Lambda_DNA-bd_dom_sf"/>
</dbReference>
<comment type="caution">
    <text evidence="3">The sequence shown here is derived from an EMBL/GenBank/DDBJ whole genome shotgun (WGS) entry which is preliminary data.</text>
</comment>
<dbReference type="RefSeq" id="WP_236257187.1">
    <property type="nucleotide sequence ID" value="NZ_BNEK01000003.1"/>
</dbReference>
<gene>
    <name evidence="3" type="ORF">TPA0910_30590</name>
</gene>
<dbReference type="EMBL" id="BNEK01000003">
    <property type="protein sequence ID" value="GHJ28626.1"/>
    <property type="molecule type" value="Genomic_DNA"/>
</dbReference>
<dbReference type="PANTHER" id="PTHR46797">
    <property type="entry name" value="HTH-TYPE TRANSCRIPTIONAL REGULATOR"/>
    <property type="match status" value="1"/>
</dbReference>
<evidence type="ECO:0000313" key="4">
    <source>
        <dbReference type="Proteomes" id="UP001054854"/>
    </source>
</evidence>
<proteinExistence type="predicted"/>
<organism evidence="3 4">
    <name type="scientific">Streptomyces hygroscopicus</name>
    <dbReference type="NCBI Taxonomy" id="1912"/>
    <lineage>
        <taxon>Bacteria</taxon>
        <taxon>Bacillati</taxon>
        <taxon>Actinomycetota</taxon>
        <taxon>Actinomycetes</taxon>
        <taxon>Kitasatosporales</taxon>
        <taxon>Streptomycetaceae</taxon>
        <taxon>Streptomyces</taxon>
        <taxon>Streptomyces violaceusniger group</taxon>
    </lineage>
</organism>
<dbReference type="CDD" id="cd00093">
    <property type="entry name" value="HTH_XRE"/>
    <property type="match status" value="1"/>
</dbReference>
<dbReference type="Gene3D" id="1.10.260.40">
    <property type="entry name" value="lambda repressor-like DNA-binding domains"/>
    <property type="match status" value="1"/>
</dbReference>
<dbReference type="SMART" id="SM00530">
    <property type="entry name" value="HTH_XRE"/>
    <property type="match status" value="1"/>
</dbReference>
<name>A0ABQ3U065_STRHY</name>
<dbReference type="PANTHER" id="PTHR46797:SF1">
    <property type="entry name" value="METHYLPHOSPHONATE SYNTHASE"/>
    <property type="match status" value="1"/>
</dbReference>
<dbReference type="Pfam" id="PF13560">
    <property type="entry name" value="HTH_31"/>
    <property type="match status" value="1"/>
</dbReference>
<dbReference type="PROSITE" id="PS50943">
    <property type="entry name" value="HTH_CROC1"/>
    <property type="match status" value="1"/>
</dbReference>
<evidence type="ECO:0000256" key="1">
    <source>
        <dbReference type="ARBA" id="ARBA00023125"/>
    </source>
</evidence>
<dbReference type="Proteomes" id="UP001054854">
    <property type="component" value="Unassembled WGS sequence"/>
</dbReference>
<dbReference type="SUPFAM" id="SSF47413">
    <property type="entry name" value="lambda repressor-like DNA-binding domains"/>
    <property type="match status" value="1"/>
</dbReference>
<evidence type="ECO:0000313" key="3">
    <source>
        <dbReference type="EMBL" id="GHJ28626.1"/>
    </source>
</evidence>
<keyword evidence="1" id="KW-0238">DNA-binding</keyword>